<gene>
    <name evidence="1" type="primary">gp46</name>
</gene>
<dbReference type="Pfam" id="PF05133">
    <property type="entry name" value="SPP1_portal"/>
    <property type="match status" value="1"/>
</dbReference>
<organism evidence="1 2">
    <name type="scientific">Enterococcus phage phiFL1C</name>
    <dbReference type="NCBI Taxonomy" id="673834"/>
    <lineage>
        <taxon>Viruses</taxon>
        <taxon>Duplodnaviria</taxon>
        <taxon>Heunggongvirae</taxon>
        <taxon>Uroviricota</taxon>
        <taxon>Caudoviricetes</taxon>
        <taxon>Phifelvirus</taxon>
        <taxon>Phifelvirus FL1</taxon>
    </lineage>
</organism>
<proteinExistence type="predicted"/>
<dbReference type="Proteomes" id="UP000000635">
    <property type="component" value="Segment"/>
</dbReference>
<name>D2IZ92_9CAUD</name>
<sequence length="104" mass="12696">MRFLECLKKILMILILKKKSWITRLEKFVNRHIVEQVPRLRELKRYYLADNNIKYRPPKTDEYAADNRIASDFARYITIFEQGYMLGQPVQYKNENVELQKKNR</sequence>
<evidence type="ECO:0000313" key="2">
    <source>
        <dbReference type="Proteomes" id="UP000000635"/>
    </source>
</evidence>
<reference evidence="1 2" key="1">
    <citation type="journal article" date="2010" name="J. Bacteriol.">
        <title>Comparative genomics and transduction potential of Enterococcus faecalis temperate bacteriophages.</title>
        <authorList>
            <person name="Yasmin A."/>
            <person name="Kenny J.G."/>
            <person name="Shankar J."/>
            <person name="Darby A.C."/>
            <person name="Hall N."/>
            <person name="Edwards C."/>
            <person name="Horsburgh M.J."/>
        </authorList>
    </citation>
    <scope>NUCLEOTIDE SEQUENCE</scope>
    <source>
        <strain evidence="1">PhiFL1C</strain>
    </source>
</reference>
<protein>
    <submittedName>
        <fullName evidence="1">Portal protein</fullName>
    </submittedName>
</protein>
<evidence type="ECO:0000313" key="1">
    <source>
        <dbReference type="EMBL" id="ACZ63869.1"/>
    </source>
</evidence>
<dbReference type="EMBL" id="GQ478083">
    <property type="protein sequence ID" value="ACZ63869.1"/>
    <property type="molecule type" value="Genomic_DNA"/>
</dbReference>
<dbReference type="InterPro" id="IPR021145">
    <property type="entry name" value="Portal_protein_SPP1_Gp6-like"/>
</dbReference>
<accession>D2IZ92</accession>